<gene>
    <name evidence="2" type="ORF">BT96DRAFT_430812</name>
</gene>
<reference evidence="2" key="1">
    <citation type="journal article" date="2019" name="Environ. Microbiol.">
        <title>Fungal ecological strategies reflected in gene transcription - a case study of two litter decomposers.</title>
        <authorList>
            <person name="Barbi F."/>
            <person name="Kohler A."/>
            <person name="Barry K."/>
            <person name="Baskaran P."/>
            <person name="Daum C."/>
            <person name="Fauchery L."/>
            <person name="Ihrmark K."/>
            <person name="Kuo A."/>
            <person name="LaButti K."/>
            <person name="Lipzen A."/>
            <person name="Morin E."/>
            <person name="Grigoriev I.V."/>
            <person name="Henrissat B."/>
            <person name="Lindahl B."/>
            <person name="Martin F."/>
        </authorList>
    </citation>
    <scope>NUCLEOTIDE SEQUENCE</scope>
    <source>
        <strain evidence="2">JB14</strain>
    </source>
</reference>
<evidence type="ECO:0000256" key="1">
    <source>
        <dbReference type="SAM" id="MobiDB-lite"/>
    </source>
</evidence>
<evidence type="ECO:0000313" key="3">
    <source>
        <dbReference type="Proteomes" id="UP000799118"/>
    </source>
</evidence>
<feature type="compositionally biased region" description="Basic and acidic residues" evidence="1">
    <location>
        <begin position="82"/>
        <end position="107"/>
    </location>
</feature>
<accession>A0A6A4GSA1</accession>
<dbReference type="Proteomes" id="UP000799118">
    <property type="component" value="Unassembled WGS sequence"/>
</dbReference>
<sequence>MFVRLMAKKKRVDTTHRPPFLLDESASLWCVSSKDFPIGMGLAETNDIKPRMNVTIVNMNIMKVSVLEGRVQDQPEFALKTENNRPSDERDRPAEPGREGREGMRLAEKKNETSIRVLCIPNSRGYQKMQCPICIKQRVDTGKTANCARWTPKI</sequence>
<keyword evidence="3" id="KW-1185">Reference proteome</keyword>
<evidence type="ECO:0000313" key="2">
    <source>
        <dbReference type="EMBL" id="KAE9388538.1"/>
    </source>
</evidence>
<dbReference type="AlphaFoldDB" id="A0A6A4GSA1"/>
<proteinExistence type="predicted"/>
<protein>
    <submittedName>
        <fullName evidence="2">Uncharacterized protein</fullName>
    </submittedName>
</protein>
<name>A0A6A4GSA1_9AGAR</name>
<feature type="region of interest" description="Disordered" evidence="1">
    <location>
        <begin position="75"/>
        <end position="107"/>
    </location>
</feature>
<dbReference type="EMBL" id="ML769738">
    <property type="protein sequence ID" value="KAE9388538.1"/>
    <property type="molecule type" value="Genomic_DNA"/>
</dbReference>
<organism evidence="2 3">
    <name type="scientific">Gymnopus androsaceus JB14</name>
    <dbReference type="NCBI Taxonomy" id="1447944"/>
    <lineage>
        <taxon>Eukaryota</taxon>
        <taxon>Fungi</taxon>
        <taxon>Dikarya</taxon>
        <taxon>Basidiomycota</taxon>
        <taxon>Agaricomycotina</taxon>
        <taxon>Agaricomycetes</taxon>
        <taxon>Agaricomycetidae</taxon>
        <taxon>Agaricales</taxon>
        <taxon>Marasmiineae</taxon>
        <taxon>Omphalotaceae</taxon>
        <taxon>Gymnopus</taxon>
    </lineage>
</organism>